<evidence type="ECO:0000256" key="4">
    <source>
        <dbReference type="SAM" id="MobiDB-lite"/>
    </source>
</evidence>
<dbReference type="InterPro" id="IPR036464">
    <property type="entry name" value="Rubisco_LSMT_subst-bd_sf"/>
</dbReference>
<feature type="compositionally biased region" description="Acidic residues" evidence="4">
    <location>
        <begin position="218"/>
        <end position="239"/>
    </location>
</feature>
<comment type="caution">
    <text evidence="6">The sequence shown here is derived from an EMBL/GenBank/DDBJ whole genome shotgun (WGS) entry which is preliminary data.</text>
</comment>
<dbReference type="Proteomes" id="UP000078113">
    <property type="component" value="Unassembled WGS sequence"/>
</dbReference>
<dbReference type="PANTHER" id="PTHR13271">
    <property type="entry name" value="UNCHARACTERIZED PUTATIVE METHYLTRANSFERASE"/>
    <property type="match status" value="1"/>
</dbReference>
<feature type="region of interest" description="Disordered" evidence="4">
    <location>
        <begin position="205"/>
        <end position="243"/>
    </location>
</feature>
<dbReference type="InterPro" id="IPR046341">
    <property type="entry name" value="SET_dom_sf"/>
</dbReference>
<dbReference type="AlphaFoldDB" id="A0A8X7N5A7"/>
<gene>
    <name evidence="6" type="ORF">A4X09_0g6492</name>
</gene>
<sequence>MGRGLIASQPIQEDELLFSVPRSILLNLHTSSLGRWCEANEDEASPRKWEKVRAEGWAPLILSLMWECWRSSAHGGAMWERTKEMGLKRPAGLAGEEEERSVKWGPYFEIMPTDFDSPMMWAEDELKQLEGTDVMPRVGRAEADETYNTLIRPYILSHPTIFLGLPPTNDSAAETDIEKYYSLAQFHLMGSRVLSRSFHVKDASKAEGGAANKKAEGEGDDDESDDEDEEDEDEQEDTADISMVPLADMLNARYASDNARLFFHPSHLEMRSTSHISAGAQVFNTFGDPPNGDLLRRYGHVDEPNGADAVDLEAVLLGRAVCELTREKGATVDEKEMEERVKWLCDSEQAVLDDAFPLTYLPNFPPSPSAPFRTTSSDTSPQELVSTLEEALEEVGSLPEELVQCARVLCLAREEFETQVKGKGKIPGPKLSAVHSRPDLGAQVELRASDLIVRALRIRLGTYPTSVEDDEEELSSMMDDGSQSQRRRRAALVVRSGEKRVLWDHVRAFEAVGALAGEKKKRKVEGTGGGGEGVSKKVRQ</sequence>
<dbReference type="PANTHER" id="PTHR13271:SF152">
    <property type="entry name" value="UBIQUITIN-LIKE DOMAIN-CONTAINING PROTEIN"/>
    <property type="match status" value="1"/>
</dbReference>
<dbReference type="Gene3D" id="3.90.1420.10">
    <property type="entry name" value="Rubisco LSMT, substrate-binding domain"/>
    <property type="match status" value="1"/>
</dbReference>
<evidence type="ECO:0000313" key="6">
    <source>
        <dbReference type="EMBL" id="KAE8265855.1"/>
    </source>
</evidence>
<dbReference type="GO" id="GO:0032259">
    <property type="term" value="P:methylation"/>
    <property type="evidence" value="ECO:0007669"/>
    <property type="project" value="UniProtKB-KW"/>
</dbReference>
<evidence type="ECO:0000256" key="2">
    <source>
        <dbReference type="ARBA" id="ARBA00022679"/>
    </source>
</evidence>
<keyword evidence="2" id="KW-0808">Transferase</keyword>
<accession>A0A8X7N5A7</accession>
<dbReference type="Pfam" id="PF09273">
    <property type="entry name" value="Rubis-subs-bind"/>
    <property type="match status" value="1"/>
</dbReference>
<keyword evidence="1" id="KW-0489">Methyltransferase</keyword>
<reference evidence="6" key="1">
    <citation type="submission" date="2016-04" db="EMBL/GenBank/DDBJ databases">
        <authorList>
            <person name="Nguyen H.D."/>
            <person name="Samba Siva P."/>
            <person name="Cullis J."/>
            <person name="Levesque C.A."/>
            <person name="Hambleton S."/>
        </authorList>
    </citation>
    <scope>NUCLEOTIDE SEQUENCE</scope>
    <source>
        <strain evidence="6">DAOMC 236422</strain>
    </source>
</reference>
<proteinExistence type="predicted"/>
<feature type="region of interest" description="Disordered" evidence="4">
    <location>
        <begin position="468"/>
        <end position="487"/>
    </location>
</feature>
<dbReference type="Gene3D" id="3.90.1410.10">
    <property type="entry name" value="set domain protein methyltransferase, domain 1"/>
    <property type="match status" value="2"/>
</dbReference>
<keyword evidence="7" id="KW-1185">Reference proteome</keyword>
<evidence type="ECO:0000259" key="5">
    <source>
        <dbReference type="PROSITE" id="PS50280"/>
    </source>
</evidence>
<name>A0A8X7N5A7_9BASI</name>
<dbReference type="InterPro" id="IPR015353">
    <property type="entry name" value="Rubisco_LSMT_subst-bd"/>
</dbReference>
<protein>
    <recommendedName>
        <fullName evidence="5">SET domain-containing protein</fullName>
    </recommendedName>
</protein>
<dbReference type="InterPro" id="IPR050600">
    <property type="entry name" value="SETD3_SETD6_MTase"/>
</dbReference>
<evidence type="ECO:0000256" key="3">
    <source>
        <dbReference type="ARBA" id="ARBA00022691"/>
    </source>
</evidence>
<dbReference type="EMBL" id="LWDG02000422">
    <property type="protein sequence ID" value="KAE8265855.1"/>
    <property type="molecule type" value="Genomic_DNA"/>
</dbReference>
<keyword evidence="3" id="KW-0949">S-adenosyl-L-methionine</keyword>
<dbReference type="GO" id="GO:0016279">
    <property type="term" value="F:protein-lysine N-methyltransferase activity"/>
    <property type="evidence" value="ECO:0007669"/>
    <property type="project" value="UniProtKB-ARBA"/>
</dbReference>
<reference evidence="6" key="2">
    <citation type="journal article" date="2019" name="IMA Fungus">
        <title>Genome sequencing and comparison of five Tilletia species to identify candidate genes for the detection of regulated species infecting wheat.</title>
        <authorList>
            <person name="Nguyen H.D.T."/>
            <person name="Sultana T."/>
            <person name="Kesanakurti P."/>
            <person name="Hambleton S."/>
        </authorList>
    </citation>
    <scope>NUCLEOTIDE SEQUENCE</scope>
    <source>
        <strain evidence="6">DAOMC 236422</strain>
    </source>
</reference>
<dbReference type="PROSITE" id="PS50280">
    <property type="entry name" value="SET"/>
    <property type="match status" value="1"/>
</dbReference>
<dbReference type="SUPFAM" id="SSF81822">
    <property type="entry name" value="RuBisCo LSMT C-terminal, substrate-binding domain"/>
    <property type="match status" value="1"/>
</dbReference>
<feature type="domain" description="SET" evidence="5">
    <location>
        <begin position="1"/>
        <end position="287"/>
    </location>
</feature>
<evidence type="ECO:0000313" key="7">
    <source>
        <dbReference type="Proteomes" id="UP000078113"/>
    </source>
</evidence>
<dbReference type="SUPFAM" id="SSF82199">
    <property type="entry name" value="SET domain"/>
    <property type="match status" value="1"/>
</dbReference>
<organism evidence="6 7">
    <name type="scientific">Tilletia walkeri</name>
    <dbReference type="NCBI Taxonomy" id="117179"/>
    <lineage>
        <taxon>Eukaryota</taxon>
        <taxon>Fungi</taxon>
        <taxon>Dikarya</taxon>
        <taxon>Basidiomycota</taxon>
        <taxon>Ustilaginomycotina</taxon>
        <taxon>Exobasidiomycetes</taxon>
        <taxon>Tilletiales</taxon>
        <taxon>Tilletiaceae</taxon>
        <taxon>Tilletia</taxon>
    </lineage>
</organism>
<dbReference type="InterPro" id="IPR001214">
    <property type="entry name" value="SET_dom"/>
</dbReference>
<feature type="region of interest" description="Disordered" evidence="4">
    <location>
        <begin position="518"/>
        <end position="540"/>
    </location>
</feature>
<evidence type="ECO:0000256" key="1">
    <source>
        <dbReference type="ARBA" id="ARBA00022603"/>
    </source>
</evidence>